<dbReference type="CDD" id="cd04735">
    <property type="entry name" value="OYE_like_4_FMN"/>
    <property type="match status" value="1"/>
</dbReference>
<dbReference type="PATRIC" id="fig|1302272.5.peg.1694"/>
<organism evidence="4 5">
    <name type="scientific">Secundilactobacillus kimchicus JCM 15530</name>
    <dbReference type="NCBI Taxonomy" id="1302272"/>
    <lineage>
        <taxon>Bacteria</taxon>
        <taxon>Bacillati</taxon>
        <taxon>Bacillota</taxon>
        <taxon>Bacilli</taxon>
        <taxon>Lactobacillales</taxon>
        <taxon>Lactobacillaceae</taxon>
        <taxon>Secundilactobacillus</taxon>
    </lineage>
</organism>
<dbReference type="SMR" id="A0A0R1HQ08"/>
<dbReference type="GO" id="GO:0016491">
    <property type="term" value="F:oxidoreductase activity"/>
    <property type="evidence" value="ECO:0007669"/>
    <property type="project" value="UniProtKB-KW"/>
</dbReference>
<dbReference type="InterPro" id="IPR051799">
    <property type="entry name" value="NADH_flavin_oxidoreductase"/>
</dbReference>
<evidence type="ECO:0000313" key="4">
    <source>
        <dbReference type="EMBL" id="KRK48566.1"/>
    </source>
</evidence>
<evidence type="ECO:0000256" key="2">
    <source>
        <dbReference type="ARBA" id="ARBA00023002"/>
    </source>
</evidence>
<dbReference type="InterPro" id="IPR001155">
    <property type="entry name" value="OxRdtase_FMN_N"/>
</dbReference>
<evidence type="ECO:0000259" key="3">
    <source>
        <dbReference type="Pfam" id="PF00724"/>
    </source>
</evidence>
<dbReference type="Proteomes" id="UP000050911">
    <property type="component" value="Unassembled WGS sequence"/>
</dbReference>
<dbReference type="RefSeq" id="WP_056942356.1">
    <property type="nucleotide sequence ID" value="NZ_AZCX01000003.1"/>
</dbReference>
<dbReference type="EMBL" id="AZCX01000003">
    <property type="protein sequence ID" value="KRK48566.1"/>
    <property type="molecule type" value="Genomic_DNA"/>
</dbReference>
<sequence>MITLTYQFLEPYTLRNGVTIANRVAMSPMTEQSSFEDGTITNDEIDYYRLRAGGVGMLITGCAYVNPLGKGYEGELSAADRSMLPGLSRLAQGIKAGPTKAILQVFSAGRMTSTAVLRGQQPVSASAVAPLRPNAETPRALTTAEVEQTIQDFANATQLAIDAGFDGVELHGANTYLMQQFFSPHSNRRTDRFGGSLSKRMTFPLAVVDACANVIAKADRPFILGYRISPEEREEPGIRLADTLELIKLLNYKPIDYLHISLADAWAGSIVDRSEATPIFQKIQAVVADDLPLMVVGHLATPSQVEQLMSDGVQFAALGRELIREPKWVQKVIAGDERAIRYTFSLADLDELKVTPPLLHFLRTTFKKGFPLSTDEQQLKL</sequence>
<gene>
    <name evidence="4" type="ORF">FC96_GL001677</name>
</gene>
<dbReference type="OrthoDB" id="9772736at2"/>
<keyword evidence="2" id="KW-0560">Oxidoreductase</keyword>
<protein>
    <submittedName>
        <fullName evidence="4">NADH oxidase domain protein</fullName>
    </submittedName>
</protein>
<reference evidence="4 5" key="1">
    <citation type="journal article" date="2015" name="Genome Announc.">
        <title>Expanding the biotechnology potential of lactobacilli through comparative genomics of 213 strains and associated genera.</title>
        <authorList>
            <person name="Sun Z."/>
            <person name="Harris H.M."/>
            <person name="McCann A."/>
            <person name="Guo C."/>
            <person name="Argimon S."/>
            <person name="Zhang W."/>
            <person name="Yang X."/>
            <person name="Jeffery I.B."/>
            <person name="Cooney J.C."/>
            <person name="Kagawa T.F."/>
            <person name="Liu W."/>
            <person name="Song Y."/>
            <person name="Salvetti E."/>
            <person name="Wrobel A."/>
            <person name="Rasinkangas P."/>
            <person name="Parkhill J."/>
            <person name="Rea M.C."/>
            <person name="O'Sullivan O."/>
            <person name="Ritari J."/>
            <person name="Douillard F.P."/>
            <person name="Paul Ross R."/>
            <person name="Yang R."/>
            <person name="Briner A.E."/>
            <person name="Felis G.E."/>
            <person name="de Vos W.M."/>
            <person name="Barrangou R."/>
            <person name="Klaenhammer T.R."/>
            <person name="Caufield P.W."/>
            <person name="Cui Y."/>
            <person name="Zhang H."/>
            <person name="O'Toole P.W."/>
        </authorList>
    </citation>
    <scope>NUCLEOTIDE SEQUENCE [LARGE SCALE GENOMIC DNA]</scope>
    <source>
        <strain evidence="4 5">JCM 15530</strain>
    </source>
</reference>
<keyword evidence="5" id="KW-1185">Reference proteome</keyword>
<dbReference type="STRING" id="1302272.FC96_GL001677"/>
<dbReference type="PANTHER" id="PTHR43656">
    <property type="entry name" value="BINDING OXIDOREDUCTASE, PUTATIVE (AFU_ORTHOLOGUE AFUA_2G08260)-RELATED"/>
    <property type="match status" value="1"/>
</dbReference>
<dbReference type="Gene3D" id="3.20.20.70">
    <property type="entry name" value="Aldolase class I"/>
    <property type="match status" value="1"/>
</dbReference>
<dbReference type="AlphaFoldDB" id="A0A0R1HQ08"/>
<accession>A0A0R1HQ08</accession>
<evidence type="ECO:0000313" key="5">
    <source>
        <dbReference type="Proteomes" id="UP000050911"/>
    </source>
</evidence>
<dbReference type="InterPro" id="IPR013785">
    <property type="entry name" value="Aldolase_TIM"/>
</dbReference>
<name>A0A0R1HQ08_9LACO</name>
<dbReference type="Pfam" id="PF00724">
    <property type="entry name" value="Oxidored_FMN"/>
    <property type="match status" value="1"/>
</dbReference>
<dbReference type="PANTHER" id="PTHR43656:SF2">
    <property type="entry name" value="BINDING OXIDOREDUCTASE, PUTATIVE (AFU_ORTHOLOGUE AFUA_2G08260)-RELATED"/>
    <property type="match status" value="1"/>
</dbReference>
<proteinExistence type="predicted"/>
<evidence type="ECO:0000256" key="1">
    <source>
        <dbReference type="ARBA" id="ARBA00022630"/>
    </source>
</evidence>
<dbReference type="SUPFAM" id="SSF51395">
    <property type="entry name" value="FMN-linked oxidoreductases"/>
    <property type="match status" value="1"/>
</dbReference>
<keyword evidence="1" id="KW-0285">Flavoprotein</keyword>
<comment type="caution">
    <text evidence="4">The sequence shown here is derived from an EMBL/GenBank/DDBJ whole genome shotgun (WGS) entry which is preliminary data.</text>
</comment>
<feature type="domain" description="NADH:flavin oxidoreductase/NADH oxidase N-terminal" evidence="3">
    <location>
        <begin position="10"/>
        <end position="334"/>
    </location>
</feature>
<dbReference type="GO" id="GO:0010181">
    <property type="term" value="F:FMN binding"/>
    <property type="evidence" value="ECO:0007669"/>
    <property type="project" value="InterPro"/>
</dbReference>